<dbReference type="Pfam" id="PF01454">
    <property type="entry name" value="MAGE"/>
    <property type="match status" value="1"/>
</dbReference>
<keyword evidence="3" id="KW-1185">Reference proteome</keyword>
<reference evidence="4" key="1">
    <citation type="submission" date="2025-08" db="UniProtKB">
        <authorList>
            <consortium name="RefSeq"/>
        </authorList>
    </citation>
    <scope>IDENTIFICATION</scope>
    <source>
        <tissue evidence="4">Muscle</tissue>
    </source>
</reference>
<dbReference type="GeneID" id="114505607"/>
<evidence type="ECO:0000313" key="4">
    <source>
        <dbReference type="RefSeq" id="XP_028379229.1"/>
    </source>
</evidence>
<dbReference type="AlphaFoldDB" id="A0A6J2MID2"/>
<dbReference type="RefSeq" id="XP_028379229.1">
    <property type="nucleotide sequence ID" value="XM_028523428.1"/>
</dbReference>
<protein>
    <submittedName>
        <fullName evidence="4">Melanoma-associated antigen B10-like</fullName>
    </submittedName>
</protein>
<evidence type="ECO:0000256" key="1">
    <source>
        <dbReference type="SAM" id="MobiDB-lite"/>
    </source>
</evidence>
<dbReference type="FunFam" id="1.10.10.1210:FF:000001">
    <property type="entry name" value="melanoma-associated antigen D1"/>
    <property type="match status" value="1"/>
</dbReference>
<proteinExistence type="predicted"/>
<dbReference type="Gene3D" id="1.10.10.1200">
    <property type="entry name" value="MAGE homology domain, winged helix WH1 motif"/>
    <property type="match status" value="1"/>
</dbReference>
<feature type="compositionally biased region" description="Basic residues" evidence="1">
    <location>
        <begin position="1"/>
        <end position="17"/>
    </location>
</feature>
<dbReference type="KEGG" id="pdic:114505607"/>
<dbReference type="SMART" id="SM01373">
    <property type="entry name" value="MAGE"/>
    <property type="match status" value="1"/>
</dbReference>
<name>A0A6J2MID2_9CHIR</name>
<feature type="domain" description="MAGE" evidence="2">
    <location>
        <begin position="63"/>
        <end position="262"/>
    </location>
</feature>
<feature type="region of interest" description="Disordered" evidence="1">
    <location>
        <begin position="1"/>
        <end position="45"/>
    </location>
</feature>
<dbReference type="InterPro" id="IPR041898">
    <property type="entry name" value="MAGE_WH1"/>
</dbReference>
<dbReference type="PANTHER" id="PTHR11736:SF36">
    <property type="entry name" value="MELANOMA-ASSOCIATED ANTIGEN B10"/>
    <property type="match status" value="1"/>
</dbReference>
<dbReference type="FunCoup" id="A0A6J2MID2">
    <property type="interactions" value="138"/>
</dbReference>
<dbReference type="OrthoDB" id="205198at2759"/>
<dbReference type="InterPro" id="IPR041899">
    <property type="entry name" value="MAGE_WH2"/>
</dbReference>
<dbReference type="Proteomes" id="UP000504628">
    <property type="component" value="Chromosome X"/>
</dbReference>
<accession>A0A6J2MID2</accession>
<sequence>MPRGRKCQARAREKRRQARQEPQNLVSAQTTTRSNEGANYQVEQRSRSSQALSTMEFLHRSRLKEKVILLVYYLLYKYQIKEPITKGEMVRNVIQIYRNHFLEILKRASDHMEMVFGLNMKELDPYRHVYILVNKLEPCCDTVLNDDGGVPKTGLLMTILGVIYMNHNCATEEQVWETLNVMGLYQGRSHFLFGEPKKLITEDLVKEDYLVYCQVPHSHPPHHEFMWGPRAHIETTKMKVLEFLAKVHGTDPTTFPLLYEEALKDEEERAQARAAVRACRAAMARECSRAKEAAPPTPNQV</sequence>
<dbReference type="GO" id="GO:0005634">
    <property type="term" value="C:nucleus"/>
    <property type="evidence" value="ECO:0007669"/>
    <property type="project" value="TreeGrafter"/>
</dbReference>
<organism evidence="3 4">
    <name type="scientific">Phyllostomus discolor</name>
    <name type="common">pale spear-nosed bat</name>
    <dbReference type="NCBI Taxonomy" id="89673"/>
    <lineage>
        <taxon>Eukaryota</taxon>
        <taxon>Metazoa</taxon>
        <taxon>Chordata</taxon>
        <taxon>Craniata</taxon>
        <taxon>Vertebrata</taxon>
        <taxon>Euteleostomi</taxon>
        <taxon>Mammalia</taxon>
        <taxon>Eutheria</taxon>
        <taxon>Laurasiatheria</taxon>
        <taxon>Chiroptera</taxon>
        <taxon>Yangochiroptera</taxon>
        <taxon>Phyllostomidae</taxon>
        <taxon>Phyllostominae</taxon>
        <taxon>Phyllostomus</taxon>
    </lineage>
</organism>
<dbReference type="InterPro" id="IPR037445">
    <property type="entry name" value="MAGE"/>
</dbReference>
<dbReference type="PANTHER" id="PTHR11736">
    <property type="entry name" value="MELANOMA-ASSOCIATED ANTIGEN MAGE ANTIGEN"/>
    <property type="match status" value="1"/>
</dbReference>
<gene>
    <name evidence="4" type="primary">LOC114505607</name>
</gene>
<dbReference type="PROSITE" id="PS50838">
    <property type="entry name" value="MAGE"/>
    <property type="match status" value="1"/>
</dbReference>
<evidence type="ECO:0000259" key="2">
    <source>
        <dbReference type="PROSITE" id="PS50838"/>
    </source>
</evidence>
<feature type="compositionally biased region" description="Polar residues" evidence="1">
    <location>
        <begin position="22"/>
        <end position="45"/>
    </location>
</feature>
<dbReference type="InParanoid" id="A0A6J2MID2"/>
<dbReference type="GO" id="GO:0000122">
    <property type="term" value="P:negative regulation of transcription by RNA polymerase II"/>
    <property type="evidence" value="ECO:0007669"/>
    <property type="project" value="TreeGrafter"/>
</dbReference>
<dbReference type="FunFam" id="1.10.10.1200:FF:000007">
    <property type="entry name" value="Melanoma-associated antigen C2"/>
    <property type="match status" value="1"/>
</dbReference>
<dbReference type="InterPro" id="IPR002190">
    <property type="entry name" value="MHD_dom"/>
</dbReference>
<dbReference type="Gene3D" id="1.10.10.1210">
    <property type="entry name" value="MAGE homology domain, winged helix WH2 motif"/>
    <property type="match status" value="1"/>
</dbReference>
<evidence type="ECO:0000313" key="3">
    <source>
        <dbReference type="Proteomes" id="UP000504628"/>
    </source>
</evidence>